<accession>A0A9D5H1I4</accession>
<dbReference type="AlphaFoldDB" id="A0A9D5H1I4"/>
<comment type="caution">
    <text evidence="3">The sequence shown here is derived from an EMBL/GenBank/DDBJ whole genome shotgun (WGS) entry which is preliminary data.</text>
</comment>
<dbReference type="Proteomes" id="UP001085076">
    <property type="component" value="Unassembled WGS sequence"/>
</dbReference>
<dbReference type="Gene3D" id="2.60.34.20">
    <property type="match status" value="1"/>
</dbReference>
<dbReference type="CDD" id="cd13777">
    <property type="entry name" value="Aar2_N"/>
    <property type="match status" value="1"/>
</dbReference>
<feature type="region of interest" description="Disordered" evidence="1">
    <location>
        <begin position="133"/>
        <end position="193"/>
    </location>
</feature>
<organism evidence="3 4">
    <name type="scientific">Dioscorea zingiberensis</name>
    <dbReference type="NCBI Taxonomy" id="325984"/>
    <lineage>
        <taxon>Eukaryota</taxon>
        <taxon>Viridiplantae</taxon>
        <taxon>Streptophyta</taxon>
        <taxon>Embryophyta</taxon>
        <taxon>Tracheophyta</taxon>
        <taxon>Spermatophyta</taxon>
        <taxon>Magnoliopsida</taxon>
        <taxon>Liliopsida</taxon>
        <taxon>Dioscoreales</taxon>
        <taxon>Dioscoreaceae</taxon>
        <taxon>Dioscorea</taxon>
    </lineage>
</organism>
<dbReference type="PANTHER" id="PTHR38393:SF1">
    <property type="entry name" value="GLUTAMYL-TRNA (GLN) AMIDOTRANSFERASE SUBUNIT C"/>
    <property type="match status" value="1"/>
</dbReference>
<gene>
    <name evidence="3" type="ORF">J5N97_000501</name>
</gene>
<sequence length="193" mass="21316">MDAGTAVELAKQGSTLLLLDVPQHTLIGIDTHMVSVGPAFKGIKMIPPGPHFLYYSSSTRNSFTAARCPQLLTEIFCHGLEYPSDSAAPCGVISKFSRKAWKTEIKEDDCLWTGSEDEKDDGKDKRGHLEEEIQKVKQQAREHSDLIDADDSDELTSVWSGSDEEKSLWTGSEGDDDDDILLKPTQMRAVTNT</sequence>
<protein>
    <recommendedName>
        <fullName evidence="2">AAR2 N-terminal domain-containing protein</fullName>
    </recommendedName>
</protein>
<feature type="compositionally biased region" description="Basic and acidic residues" evidence="1">
    <location>
        <begin position="133"/>
        <end position="146"/>
    </location>
</feature>
<dbReference type="Pfam" id="PF20981">
    <property type="entry name" value="AAR2_1st"/>
    <property type="match status" value="1"/>
</dbReference>
<feature type="domain" description="AAR2 N-terminal" evidence="2">
    <location>
        <begin position="12"/>
        <end position="118"/>
    </location>
</feature>
<keyword evidence="4" id="KW-1185">Reference proteome</keyword>
<evidence type="ECO:0000259" key="2">
    <source>
        <dbReference type="Pfam" id="PF20981"/>
    </source>
</evidence>
<dbReference type="PANTHER" id="PTHR38393">
    <property type="entry name" value="GLUTAMYL-TRNA (GLN) AMIDOTRANSFERASE SUBUNIT C"/>
    <property type="match status" value="1"/>
</dbReference>
<dbReference type="InterPro" id="IPR033647">
    <property type="entry name" value="Aar2_N"/>
</dbReference>
<dbReference type="InterPro" id="IPR038516">
    <property type="entry name" value="AAR2_N_sf"/>
</dbReference>
<evidence type="ECO:0000313" key="3">
    <source>
        <dbReference type="EMBL" id="KAJ0959807.1"/>
    </source>
</evidence>
<dbReference type="EMBL" id="JAGGNH010000160">
    <property type="protein sequence ID" value="KAJ0959807.1"/>
    <property type="molecule type" value="Genomic_DNA"/>
</dbReference>
<reference evidence="3 4" key="1">
    <citation type="journal article" date="2022" name="Hortic Res">
        <title>The genome of Dioscorea zingiberensis sheds light on the biosynthesis, origin and evolution of the medicinally important diosgenin saponins.</title>
        <authorList>
            <person name="Li Y."/>
            <person name="Tan C."/>
            <person name="Li Z."/>
            <person name="Guo J."/>
            <person name="Li S."/>
            <person name="Chen X."/>
            <person name="Wang C."/>
            <person name="Dai X."/>
            <person name="Yang H."/>
            <person name="Song W."/>
            <person name="Hou L."/>
            <person name="Xu J."/>
            <person name="Tong Z."/>
            <person name="Xu A."/>
            <person name="Yuan X."/>
            <person name="Wang W."/>
            <person name="Yang Q."/>
            <person name="Chen L."/>
            <person name="Sun Z."/>
            <person name="Wang K."/>
            <person name="Pan B."/>
            <person name="Chen J."/>
            <person name="Bao Y."/>
            <person name="Liu F."/>
            <person name="Qi X."/>
            <person name="Gang D.R."/>
            <person name="Wen J."/>
            <person name="Li J."/>
        </authorList>
    </citation>
    <scope>NUCLEOTIDE SEQUENCE [LARGE SCALE GENOMIC DNA]</scope>
    <source>
        <strain evidence="3">Dzin_1.0</strain>
    </source>
</reference>
<evidence type="ECO:0000256" key="1">
    <source>
        <dbReference type="SAM" id="MobiDB-lite"/>
    </source>
</evidence>
<evidence type="ECO:0000313" key="4">
    <source>
        <dbReference type="Proteomes" id="UP001085076"/>
    </source>
</evidence>
<dbReference type="OrthoDB" id="201752at2759"/>
<name>A0A9D5H1I4_9LILI</name>
<proteinExistence type="predicted"/>